<evidence type="ECO:0000313" key="5">
    <source>
        <dbReference type="Proteomes" id="UP000002191"/>
    </source>
</evidence>
<dbReference type="PANTHER" id="PTHR37478">
    <property type="match status" value="1"/>
</dbReference>
<accession>E6VQX3</accession>
<dbReference type="EMBL" id="CP002431">
    <property type="protein sequence ID" value="ADU62953.1"/>
    <property type="molecule type" value="Genomic_DNA"/>
</dbReference>
<dbReference type="Pfam" id="PF02001">
    <property type="entry name" value="DUF134"/>
    <property type="match status" value="1"/>
</dbReference>
<dbReference type="PANTHER" id="PTHR37478:SF2">
    <property type="entry name" value="UPF0251 PROTEIN TK0562"/>
    <property type="match status" value="1"/>
</dbReference>
<dbReference type="InterPro" id="IPR002852">
    <property type="entry name" value="UPF0251"/>
</dbReference>
<evidence type="ECO:0000256" key="2">
    <source>
        <dbReference type="HAMAP-Rule" id="MF_00674"/>
    </source>
</evidence>
<comment type="similarity">
    <text evidence="1 2">Belongs to the UPF0251 family.</text>
</comment>
<feature type="region of interest" description="Disordered" evidence="3">
    <location>
        <begin position="106"/>
        <end position="146"/>
    </location>
</feature>
<reference evidence="5" key="1">
    <citation type="submission" date="2010-12" db="EMBL/GenBank/DDBJ databases">
        <title>Complete sequence of Desulfovibrio aespoeensis Aspo-2.</title>
        <authorList>
            <consortium name="US DOE Joint Genome Institute"/>
            <person name="Lucas S."/>
            <person name="Copeland A."/>
            <person name="Lapidus A."/>
            <person name="Cheng J.-F."/>
            <person name="Goodwin L."/>
            <person name="Pitluck S."/>
            <person name="Chertkov O."/>
            <person name="Misra M."/>
            <person name="Detter J.C."/>
            <person name="Han C."/>
            <person name="Tapia R."/>
            <person name="Land M."/>
            <person name="Hauser L."/>
            <person name="Kyrpides N."/>
            <person name="Ivanova N."/>
            <person name="Ovchinnikova G."/>
            <person name="Pedersen K."/>
            <person name="Jagevall S."/>
            <person name="Hazen T."/>
            <person name="Woyke T."/>
        </authorList>
    </citation>
    <scope>NUCLEOTIDE SEQUENCE [LARGE SCALE GENOMIC DNA]</scope>
    <source>
        <strain evidence="5">ATCC 700646 / DSM 10631 / Aspo-2</strain>
    </source>
</reference>
<dbReference type="InterPro" id="IPR036388">
    <property type="entry name" value="WH-like_DNA-bd_sf"/>
</dbReference>
<keyword evidence="5" id="KW-1185">Reference proteome</keyword>
<sequence length="146" mass="16248">MGRRKKKRMVESAPCAVFYKPQGIPMRDLESLVLSVEGLEALRLVDGERMQQVVAADRMGVSRPTLSRILGEARNTVATALFEGKAIRVDGGEYLLSSEPCCKRKRKRRCQMTDEMPDEMPVEMPDQGAPHGKTGPFDAEDHNTGE</sequence>
<organism evidence="4 5">
    <name type="scientific">Pseudodesulfovibrio aespoeensis (strain ATCC 700646 / DSM 10631 / Aspo-2)</name>
    <name type="common">Desulfovibrio aespoeensis</name>
    <dbReference type="NCBI Taxonomy" id="643562"/>
    <lineage>
        <taxon>Bacteria</taxon>
        <taxon>Pseudomonadati</taxon>
        <taxon>Thermodesulfobacteriota</taxon>
        <taxon>Desulfovibrionia</taxon>
        <taxon>Desulfovibrionales</taxon>
        <taxon>Desulfovibrionaceae</taxon>
    </lineage>
</organism>
<dbReference type="HAMAP" id="MF_00674">
    <property type="entry name" value="UPF0251"/>
    <property type="match status" value="1"/>
</dbReference>
<proteinExistence type="inferred from homology"/>
<dbReference type="KEGG" id="das:Daes_1944"/>
<evidence type="ECO:0000256" key="1">
    <source>
        <dbReference type="ARBA" id="ARBA00009350"/>
    </source>
</evidence>
<evidence type="ECO:0000313" key="4">
    <source>
        <dbReference type="EMBL" id="ADU62953.1"/>
    </source>
</evidence>
<dbReference type="Gene3D" id="1.10.10.10">
    <property type="entry name" value="Winged helix-like DNA-binding domain superfamily/Winged helix DNA-binding domain"/>
    <property type="match status" value="1"/>
</dbReference>
<dbReference type="eggNOG" id="COG1342">
    <property type="taxonomic scope" value="Bacteria"/>
</dbReference>
<dbReference type="STRING" id="643562.Daes_1944"/>
<dbReference type="AlphaFoldDB" id="E6VQX3"/>
<name>E6VQX3_PSEA9</name>
<reference evidence="4 5" key="2">
    <citation type="journal article" date="2014" name="Genome Announc.">
        <title>Complete Genome Sequence of the Subsurface, Mesophilic Sulfate-Reducing Bacterium Desulfovibrio aespoeensis Aspo-2.</title>
        <authorList>
            <person name="Pedersen K."/>
            <person name="Bengtsson A."/>
            <person name="Edlund J."/>
            <person name="Rabe L."/>
            <person name="Hazen T."/>
            <person name="Chakraborty R."/>
            <person name="Goodwin L."/>
            <person name="Shapiro N."/>
        </authorList>
    </citation>
    <scope>NUCLEOTIDE SEQUENCE [LARGE SCALE GENOMIC DNA]</scope>
    <source>
        <strain evidence="5">ATCC 700646 / DSM 10631 / Aspo-2</strain>
    </source>
</reference>
<evidence type="ECO:0000256" key="3">
    <source>
        <dbReference type="SAM" id="MobiDB-lite"/>
    </source>
</evidence>
<dbReference type="Proteomes" id="UP000002191">
    <property type="component" value="Chromosome"/>
</dbReference>
<protein>
    <recommendedName>
        <fullName evidence="2">UPF0251 protein Daes_1944</fullName>
    </recommendedName>
</protein>
<gene>
    <name evidence="4" type="ordered locus">Daes_1944</name>
</gene>
<dbReference type="HOGENOM" id="CLU_094511_1_0_7"/>